<evidence type="ECO:0000313" key="2">
    <source>
        <dbReference type="EMBL" id="ORX59332.1"/>
    </source>
</evidence>
<comment type="caution">
    <text evidence="2">The sequence shown here is derived from an EMBL/GenBank/DDBJ whole genome shotgun (WGS) entry which is preliminary data.</text>
</comment>
<gene>
    <name evidence="2" type="ORF">BCR36DRAFT_401872</name>
</gene>
<feature type="compositionally biased region" description="Low complexity" evidence="1">
    <location>
        <begin position="69"/>
        <end position="81"/>
    </location>
</feature>
<evidence type="ECO:0000256" key="1">
    <source>
        <dbReference type="SAM" id="MobiDB-lite"/>
    </source>
</evidence>
<reference evidence="2 3" key="1">
    <citation type="submission" date="2016-08" db="EMBL/GenBank/DDBJ databases">
        <title>Genomes of anaerobic fungi encode conserved fungal cellulosomes for biomass hydrolysis.</title>
        <authorList>
            <consortium name="DOE Joint Genome Institute"/>
            <person name="Haitjema C.H."/>
            <person name="Gilmore S.P."/>
            <person name="Henske J.K."/>
            <person name="Solomon K.V."/>
            <person name="De Groot R."/>
            <person name="Kuo A."/>
            <person name="Mondo S.J."/>
            <person name="Salamov A.A."/>
            <person name="Labutti K."/>
            <person name="Zhao Z."/>
            <person name="Chiniquy J."/>
            <person name="Barry K."/>
            <person name="Brewer H.M."/>
            <person name="Purvine S.O."/>
            <person name="Wright A.T."/>
            <person name="Boxma B."/>
            <person name="Van Alen T."/>
            <person name="Hackstein J.H."/>
            <person name="Baker S.E."/>
            <person name="Grigoriev I.V."/>
            <person name="O'Malley M.A."/>
        </authorList>
    </citation>
    <scope>NUCLEOTIDE SEQUENCE [LARGE SCALE GENOMIC DNA]</scope>
    <source>
        <strain evidence="3">finn</strain>
    </source>
</reference>
<dbReference type="Proteomes" id="UP000193719">
    <property type="component" value="Unassembled WGS sequence"/>
</dbReference>
<feature type="compositionally biased region" description="Polar residues" evidence="1">
    <location>
        <begin position="36"/>
        <end position="51"/>
    </location>
</feature>
<evidence type="ECO:0000313" key="3">
    <source>
        <dbReference type="Proteomes" id="UP000193719"/>
    </source>
</evidence>
<proteinExistence type="predicted"/>
<sequence length="166" mass="18118">MAKDEKIYPSEEVEAPEAAYTTKTYRATDAMVSPYADQQSTGAYQTPTNPDRTGYKYSPSDDYEEEEPTTTTTTNNNNTNTYATTTQYTNANTYPVNNNTNNDDNIDPGFGASGCFRTNGDRDATSSLCSLCCGLTLCTTMFTCCLGCCRCCLCGCNDCNDMEGMD</sequence>
<protein>
    <submittedName>
        <fullName evidence="2">Uncharacterized protein</fullName>
    </submittedName>
</protein>
<feature type="region of interest" description="Disordered" evidence="1">
    <location>
        <begin position="31"/>
        <end position="81"/>
    </location>
</feature>
<accession>A0A1Y1VLM2</accession>
<keyword evidence="3" id="KW-1185">Reference proteome</keyword>
<organism evidence="2 3">
    <name type="scientific">Piromyces finnis</name>
    <dbReference type="NCBI Taxonomy" id="1754191"/>
    <lineage>
        <taxon>Eukaryota</taxon>
        <taxon>Fungi</taxon>
        <taxon>Fungi incertae sedis</taxon>
        <taxon>Chytridiomycota</taxon>
        <taxon>Chytridiomycota incertae sedis</taxon>
        <taxon>Neocallimastigomycetes</taxon>
        <taxon>Neocallimastigales</taxon>
        <taxon>Neocallimastigaceae</taxon>
        <taxon>Piromyces</taxon>
    </lineage>
</organism>
<reference evidence="2 3" key="2">
    <citation type="submission" date="2016-08" db="EMBL/GenBank/DDBJ databases">
        <title>Pervasive Adenine N6-methylation of Active Genes in Fungi.</title>
        <authorList>
            <consortium name="DOE Joint Genome Institute"/>
            <person name="Mondo S.J."/>
            <person name="Dannebaum R.O."/>
            <person name="Kuo R.C."/>
            <person name="Labutti K."/>
            <person name="Haridas S."/>
            <person name="Kuo A."/>
            <person name="Salamov A."/>
            <person name="Ahrendt S.R."/>
            <person name="Lipzen A."/>
            <person name="Sullivan W."/>
            <person name="Andreopoulos W.B."/>
            <person name="Clum A."/>
            <person name="Lindquist E."/>
            <person name="Daum C."/>
            <person name="Ramamoorthy G.K."/>
            <person name="Gryganskyi A."/>
            <person name="Culley D."/>
            <person name="Magnuson J.K."/>
            <person name="James T.Y."/>
            <person name="O'Malley M.A."/>
            <person name="Stajich J.E."/>
            <person name="Spatafora J.W."/>
            <person name="Visel A."/>
            <person name="Grigoriev I.V."/>
        </authorList>
    </citation>
    <scope>NUCLEOTIDE SEQUENCE [LARGE SCALE GENOMIC DNA]</scope>
    <source>
        <strain evidence="3">finn</strain>
    </source>
</reference>
<dbReference type="AlphaFoldDB" id="A0A1Y1VLM2"/>
<dbReference type="OrthoDB" id="2161579at2759"/>
<feature type="region of interest" description="Disordered" evidence="1">
    <location>
        <begin position="1"/>
        <end position="20"/>
    </location>
</feature>
<name>A0A1Y1VLM2_9FUNG</name>
<dbReference type="EMBL" id="MCFH01000003">
    <property type="protein sequence ID" value="ORX59332.1"/>
    <property type="molecule type" value="Genomic_DNA"/>
</dbReference>